<keyword evidence="1" id="KW-0479">Metal-binding</keyword>
<evidence type="ECO:0000259" key="5">
    <source>
        <dbReference type="PROSITE" id="PS50089"/>
    </source>
</evidence>
<dbReference type="InterPro" id="IPR001841">
    <property type="entry name" value="Znf_RING"/>
</dbReference>
<evidence type="ECO:0000313" key="6">
    <source>
        <dbReference type="EMBL" id="TRY67653.1"/>
    </source>
</evidence>
<sequence length="392" mass="44321">SVECPVCYNVPRVAPVPCCSNGHVICQRCKAKLENCPTCRVRLTDCVSQIAATIIHRVSHTCEFRYEGCTFKSDIDKITDHESSCIFRHVRCPHWACDETITAKNLTHHVIASECGDNYRDKPLPYREEMEYARALDDEEGNGFWRPSLIQFDGITFYLQVEKSGKTKNWYFYVQMEGSALDCKMYGVTIKVRKSLVSEGHSVVYNGDVCPIDIKGVGEVENSGGGLNIRNSIMENIFDVDALDRSDLEQQEESGGDVEAHHPGEQDLMRLSRRHKFAYHAIDDIGRRKEVAQNLRKNGAQQTGLRCSSPSNAIKEDRHLLHGLHESLRVLDAARRRFDRYVGACGAVHADQEQLNSGDGNGRVRFGQEIRGQLHDLIQSAMVEYSRYDHAL</sequence>
<reference evidence="6 7" key="1">
    <citation type="journal article" date="2018" name="Nat. Ecol. Evol.">
        <title>Genomic signatures of mitonuclear coevolution across populations of Tigriopus californicus.</title>
        <authorList>
            <person name="Barreto F.S."/>
            <person name="Watson E.T."/>
            <person name="Lima T.G."/>
            <person name="Willett C.S."/>
            <person name="Edmands S."/>
            <person name="Li W."/>
            <person name="Burton R.S."/>
        </authorList>
    </citation>
    <scope>NUCLEOTIDE SEQUENCE [LARGE SCALE GENOMIC DNA]</scope>
    <source>
        <strain evidence="6 7">San Diego</strain>
    </source>
</reference>
<keyword evidence="2 4" id="KW-0863">Zinc-finger</keyword>
<accession>A0A553NQD2</accession>
<evidence type="ECO:0000256" key="1">
    <source>
        <dbReference type="ARBA" id="ARBA00022723"/>
    </source>
</evidence>
<organism evidence="6 7">
    <name type="scientific">Tigriopus californicus</name>
    <name type="common">Marine copepod</name>
    <dbReference type="NCBI Taxonomy" id="6832"/>
    <lineage>
        <taxon>Eukaryota</taxon>
        <taxon>Metazoa</taxon>
        <taxon>Ecdysozoa</taxon>
        <taxon>Arthropoda</taxon>
        <taxon>Crustacea</taxon>
        <taxon>Multicrustacea</taxon>
        <taxon>Hexanauplia</taxon>
        <taxon>Copepoda</taxon>
        <taxon>Harpacticoida</taxon>
        <taxon>Harpacticidae</taxon>
        <taxon>Tigriopus</taxon>
    </lineage>
</organism>
<evidence type="ECO:0000313" key="7">
    <source>
        <dbReference type="Proteomes" id="UP000318571"/>
    </source>
</evidence>
<evidence type="ECO:0000256" key="2">
    <source>
        <dbReference type="ARBA" id="ARBA00022771"/>
    </source>
</evidence>
<keyword evidence="7" id="KW-1185">Reference proteome</keyword>
<dbReference type="PANTHER" id="PTHR45877:SF2">
    <property type="entry name" value="E3 UBIQUITIN-PROTEIN LIGASE SINA-RELATED"/>
    <property type="match status" value="1"/>
</dbReference>
<dbReference type="UniPathway" id="UPA00143"/>
<dbReference type="GO" id="GO:0016567">
    <property type="term" value="P:protein ubiquitination"/>
    <property type="evidence" value="ECO:0007669"/>
    <property type="project" value="UniProtKB-UniPathway"/>
</dbReference>
<name>A0A553NQD2_TIGCA</name>
<feature type="non-terminal residue" evidence="6">
    <location>
        <position position="1"/>
    </location>
</feature>
<dbReference type="InterPro" id="IPR004162">
    <property type="entry name" value="SINA-like_animal"/>
</dbReference>
<evidence type="ECO:0000256" key="3">
    <source>
        <dbReference type="ARBA" id="ARBA00022833"/>
    </source>
</evidence>
<dbReference type="GO" id="GO:0031624">
    <property type="term" value="F:ubiquitin conjugating enzyme binding"/>
    <property type="evidence" value="ECO:0007669"/>
    <property type="project" value="TreeGrafter"/>
</dbReference>
<protein>
    <recommendedName>
        <fullName evidence="5">RING-type domain-containing protein</fullName>
    </recommendedName>
</protein>
<dbReference type="GO" id="GO:0005737">
    <property type="term" value="C:cytoplasm"/>
    <property type="evidence" value="ECO:0007669"/>
    <property type="project" value="TreeGrafter"/>
</dbReference>
<dbReference type="SUPFAM" id="SSF49599">
    <property type="entry name" value="TRAF domain-like"/>
    <property type="match status" value="1"/>
</dbReference>
<dbReference type="Gene3D" id="3.30.40.10">
    <property type="entry name" value="Zinc/RING finger domain, C3HC4 (zinc finger)"/>
    <property type="match status" value="1"/>
</dbReference>
<dbReference type="PANTHER" id="PTHR45877">
    <property type="entry name" value="E3 UBIQUITIN-PROTEIN LIGASE SIAH2"/>
    <property type="match status" value="1"/>
</dbReference>
<dbReference type="GO" id="GO:0043161">
    <property type="term" value="P:proteasome-mediated ubiquitin-dependent protein catabolic process"/>
    <property type="evidence" value="ECO:0007669"/>
    <property type="project" value="TreeGrafter"/>
</dbReference>
<dbReference type="GO" id="GO:0008270">
    <property type="term" value="F:zinc ion binding"/>
    <property type="evidence" value="ECO:0007669"/>
    <property type="project" value="UniProtKB-KW"/>
</dbReference>
<dbReference type="Proteomes" id="UP000318571">
    <property type="component" value="Chromosome 4"/>
</dbReference>
<dbReference type="AlphaFoldDB" id="A0A553NQD2"/>
<dbReference type="InterPro" id="IPR013083">
    <property type="entry name" value="Znf_RING/FYVE/PHD"/>
</dbReference>
<dbReference type="GO" id="GO:0061630">
    <property type="term" value="F:ubiquitin protein ligase activity"/>
    <property type="evidence" value="ECO:0007669"/>
    <property type="project" value="TreeGrafter"/>
</dbReference>
<dbReference type="EMBL" id="VCGU01000011">
    <property type="protein sequence ID" value="TRY67653.1"/>
    <property type="molecule type" value="Genomic_DNA"/>
</dbReference>
<dbReference type="STRING" id="6832.A0A553NQD2"/>
<dbReference type="Pfam" id="PF21362">
    <property type="entry name" value="Sina_RING"/>
    <property type="match status" value="1"/>
</dbReference>
<keyword evidence="3" id="KW-0862">Zinc</keyword>
<feature type="domain" description="RING-type" evidence="5">
    <location>
        <begin position="4"/>
        <end position="40"/>
    </location>
</feature>
<comment type="caution">
    <text evidence="6">The sequence shown here is derived from an EMBL/GenBank/DDBJ whole genome shotgun (WGS) entry which is preliminary data.</text>
</comment>
<evidence type="ECO:0000256" key="4">
    <source>
        <dbReference type="PROSITE-ProRule" id="PRU00175"/>
    </source>
</evidence>
<proteinExistence type="predicted"/>
<dbReference type="InterPro" id="IPR049548">
    <property type="entry name" value="Sina-like_RING"/>
</dbReference>
<gene>
    <name evidence="6" type="ORF">TCAL_05861</name>
</gene>
<dbReference type="PROSITE" id="PS50089">
    <property type="entry name" value="ZF_RING_2"/>
    <property type="match status" value="1"/>
</dbReference>